<dbReference type="Proteomes" id="UP000037511">
    <property type="component" value="Unassembled WGS sequence"/>
</dbReference>
<protein>
    <recommendedName>
        <fullName evidence="10">UDP-3-O-(3-hydroxymyristoyl)glucosamine N-acyltransferase</fullName>
    </recommendedName>
</protein>
<dbReference type="InterPro" id="IPR011004">
    <property type="entry name" value="Trimer_LpxA-like_sf"/>
</dbReference>
<dbReference type="Gene3D" id="2.160.10.10">
    <property type="entry name" value="Hexapeptide repeat proteins"/>
    <property type="match status" value="1"/>
</dbReference>
<accession>A0AAW3I7E5</accession>
<gene>
    <name evidence="8" type="ORF">AFM18_07095</name>
</gene>
<dbReference type="InterPro" id="IPR050179">
    <property type="entry name" value="Trans_hexapeptide_repeat"/>
</dbReference>
<sequence length="237" mass="24763">MGEELKGFSGAVVVADDPRQEFFDVYLRLTANGAILPDMDFGIGEDCWIHPTAVVSPKSRLGNRVVVGAHAVIEDYSRIGDDVDIGPNVVIGAEGLLTIRRPGGSLVRIRHAGGVEIGDGCQILAGAVIAKSLFRRFTHIGRHSQIGIMANIGHGAYISDACVVSGNTVIAGRSRLADRVWVGTSASVAQGLSIGEGAQIKMGAVVVADVPPGASVSGNFAVNHRINMARYLKGAVQ</sequence>
<dbReference type="AlphaFoldDB" id="A0AAW3I7E5"/>
<name>A0AAW3I7E5_9BURK</name>
<organism evidence="8 9">
    <name type="scientific">Achromobacter spanius</name>
    <dbReference type="NCBI Taxonomy" id="217203"/>
    <lineage>
        <taxon>Bacteria</taxon>
        <taxon>Pseudomonadati</taxon>
        <taxon>Pseudomonadota</taxon>
        <taxon>Betaproteobacteria</taxon>
        <taxon>Burkholderiales</taxon>
        <taxon>Alcaligenaceae</taxon>
        <taxon>Achromobacter</taxon>
    </lineage>
</organism>
<dbReference type="GO" id="GO:0009085">
    <property type="term" value="P:lysine biosynthetic process"/>
    <property type="evidence" value="ECO:0007669"/>
    <property type="project" value="UniProtKB-KW"/>
</dbReference>
<keyword evidence="4" id="KW-0677">Repeat</keyword>
<dbReference type="GO" id="GO:0016746">
    <property type="term" value="F:acyltransferase activity"/>
    <property type="evidence" value="ECO:0007669"/>
    <property type="project" value="UniProtKB-KW"/>
</dbReference>
<comment type="similarity">
    <text evidence="1">Belongs to the transferase hexapeptide repeat family.</text>
</comment>
<dbReference type="PANTHER" id="PTHR43300">
    <property type="entry name" value="ACETYLTRANSFERASE"/>
    <property type="match status" value="1"/>
</dbReference>
<dbReference type="EMBL" id="LGVG01000007">
    <property type="protein sequence ID" value="KNE28278.1"/>
    <property type="molecule type" value="Genomic_DNA"/>
</dbReference>
<dbReference type="Pfam" id="PF00132">
    <property type="entry name" value="Hexapep"/>
    <property type="match status" value="1"/>
</dbReference>
<evidence type="ECO:0000313" key="9">
    <source>
        <dbReference type="Proteomes" id="UP000037511"/>
    </source>
</evidence>
<evidence type="ECO:0000313" key="8">
    <source>
        <dbReference type="EMBL" id="KNE28278.1"/>
    </source>
</evidence>
<keyword evidence="6" id="KW-0457">Lysine biosynthesis</keyword>
<reference evidence="8 9" key="1">
    <citation type="submission" date="2015-07" db="EMBL/GenBank/DDBJ databases">
        <title>Draft genome of Achromobacter spanius.</title>
        <authorList>
            <person name="Wang X."/>
        </authorList>
    </citation>
    <scope>NUCLEOTIDE SEQUENCE [LARGE SCALE GENOMIC DNA]</scope>
    <source>
        <strain evidence="8 9">CGMCC9173</strain>
    </source>
</reference>
<evidence type="ECO:0000256" key="1">
    <source>
        <dbReference type="ARBA" id="ARBA00007274"/>
    </source>
</evidence>
<keyword evidence="3" id="KW-0808">Transferase</keyword>
<dbReference type="GO" id="GO:0019877">
    <property type="term" value="P:diaminopimelate biosynthetic process"/>
    <property type="evidence" value="ECO:0007669"/>
    <property type="project" value="UniProtKB-KW"/>
</dbReference>
<keyword evidence="7" id="KW-0012">Acyltransferase</keyword>
<keyword evidence="5" id="KW-0220">Diaminopimelate biosynthesis</keyword>
<dbReference type="PANTHER" id="PTHR43300:SF10">
    <property type="entry name" value="2,3,4,5-TETRAHYDROPYRIDINE-2,6-DICARBOXYLATE N-ACETYLTRANSFERASE"/>
    <property type="match status" value="1"/>
</dbReference>
<dbReference type="InterPro" id="IPR001451">
    <property type="entry name" value="Hexapep"/>
</dbReference>
<dbReference type="SUPFAM" id="SSF51161">
    <property type="entry name" value="Trimeric LpxA-like enzymes"/>
    <property type="match status" value="1"/>
</dbReference>
<evidence type="ECO:0000256" key="6">
    <source>
        <dbReference type="ARBA" id="ARBA00023154"/>
    </source>
</evidence>
<evidence type="ECO:0000256" key="4">
    <source>
        <dbReference type="ARBA" id="ARBA00022737"/>
    </source>
</evidence>
<proteinExistence type="inferred from homology"/>
<dbReference type="PROSITE" id="PS00101">
    <property type="entry name" value="HEXAPEP_TRANSFERASES"/>
    <property type="match status" value="1"/>
</dbReference>
<evidence type="ECO:0000256" key="3">
    <source>
        <dbReference type="ARBA" id="ARBA00022679"/>
    </source>
</evidence>
<keyword evidence="2" id="KW-0028">Amino-acid biosynthesis</keyword>
<evidence type="ECO:0008006" key="10">
    <source>
        <dbReference type="Google" id="ProtNLM"/>
    </source>
</evidence>
<dbReference type="InterPro" id="IPR018357">
    <property type="entry name" value="Hexapep_transf_CS"/>
</dbReference>
<evidence type="ECO:0000256" key="7">
    <source>
        <dbReference type="ARBA" id="ARBA00023315"/>
    </source>
</evidence>
<evidence type="ECO:0000256" key="2">
    <source>
        <dbReference type="ARBA" id="ARBA00022605"/>
    </source>
</evidence>
<comment type="caution">
    <text evidence="8">The sequence shown here is derived from an EMBL/GenBank/DDBJ whole genome shotgun (WGS) entry which is preliminary data.</text>
</comment>
<evidence type="ECO:0000256" key="5">
    <source>
        <dbReference type="ARBA" id="ARBA00022915"/>
    </source>
</evidence>